<evidence type="ECO:0000313" key="3">
    <source>
        <dbReference type="Proteomes" id="UP000462621"/>
    </source>
</evidence>
<sequence>MRRRMIIEDKDIEPQNTLDEQQQMLNDTLLLLKPIRDHRYLKSQRQWRKKKQALRQIEQVYQQKQQLLANQEQQQIDMRNKLDNQHKNKPITQLTLQEWMAAERDLIIEIQTTQQALQTLQLNLTEQQQRVEHAQQAMTLQQKEVTKLDEMQRWIKE</sequence>
<organism evidence="2 3">
    <name type="scientific">Vibrio eleionomae</name>
    <dbReference type="NCBI Taxonomy" id="2653505"/>
    <lineage>
        <taxon>Bacteria</taxon>
        <taxon>Pseudomonadati</taxon>
        <taxon>Pseudomonadota</taxon>
        <taxon>Gammaproteobacteria</taxon>
        <taxon>Vibrionales</taxon>
        <taxon>Vibrionaceae</taxon>
        <taxon>Vibrio</taxon>
    </lineage>
</organism>
<name>A0A7X4RX71_9VIBR</name>
<comment type="caution">
    <text evidence="2">The sequence shown here is derived from an EMBL/GenBank/DDBJ whole genome shotgun (WGS) entry which is preliminary data.</text>
</comment>
<dbReference type="Proteomes" id="UP000462621">
    <property type="component" value="Unassembled WGS sequence"/>
</dbReference>
<evidence type="ECO:0008006" key="4">
    <source>
        <dbReference type="Google" id="ProtNLM"/>
    </source>
</evidence>
<gene>
    <name evidence="2" type="ORF">F9817_22905</name>
</gene>
<dbReference type="RefSeq" id="WP_161158534.1">
    <property type="nucleotide sequence ID" value="NZ_WEKT01000088.1"/>
</dbReference>
<evidence type="ECO:0000256" key="1">
    <source>
        <dbReference type="SAM" id="Coils"/>
    </source>
</evidence>
<accession>A0A7X4RX71</accession>
<keyword evidence="3" id="KW-1185">Reference proteome</keyword>
<feature type="coiled-coil region" evidence="1">
    <location>
        <begin position="50"/>
        <end position="144"/>
    </location>
</feature>
<reference evidence="2 3" key="1">
    <citation type="submission" date="2019-10" db="EMBL/GenBank/DDBJ databases">
        <title>Vibrio sp. nov. isolated from a shrimp pond.</title>
        <authorList>
            <person name="Gomez-Gil B."/>
            <person name="Enciso-Ibarra J."/>
            <person name="Enciso-Ibarra K."/>
            <person name="Bolan-Mejia C."/>
        </authorList>
    </citation>
    <scope>NUCLEOTIDE SEQUENCE [LARGE SCALE GENOMIC DNA]</scope>
    <source>
        <strain evidence="2 3">CAIM 722</strain>
    </source>
</reference>
<protein>
    <recommendedName>
        <fullName evidence="4">Type III secretion protein</fullName>
    </recommendedName>
</protein>
<keyword evidence="1" id="KW-0175">Coiled coil</keyword>
<dbReference type="EMBL" id="WEKT01000088">
    <property type="protein sequence ID" value="MZI96039.1"/>
    <property type="molecule type" value="Genomic_DNA"/>
</dbReference>
<proteinExistence type="predicted"/>
<dbReference type="AlphaFoldDB" id="A0A7X4RX71"/>
<evidence type="ECO:0000313" key="2">
    <source>
        <dbReference type="EMBL" id="MZI96039.1"/>
    </source>
</evidence>